<evidence type="ECO:0000259" key="4">
    <source>
        <dbReference type="Pfam" id="PF03636"/>
    </source>
</evidence>
<keyword evidence="5" id="KW-0378">Hydrolase</keyword>
<organism evidence="5 6">
    <name type="scientific">Microbacterium invictum</name>
    <dbReference type="NCBI Taxonomy" id="515415"/>
    <lineage>
        <taxon>Bacteria</taxon>
        <taxon>Bacillati</taxon>
        <taxon>Actinomycetota</taxon>
        <taxon>Actinomycetes</taxon>
        <taxon>Micrococcales</taxon>
        <taxon>Microbacteriaceae</taxon>
        <taxon>Microbacterium</taxon>
    </lineage>
</organism>
<dbReference type="FunFam" id="1.50.10.10:FF:000053">
    <property type="entry name" value="Putative glycosyl hydrolase"/>
    <property type="match status" value="1"/>
</dbReference>
<sequence>MTSDERVERISEYVFADPPVSGYSAALFLHETLDPPVELEHEGVWPRAATESAMTLVARLRAAGFRTALIISGDRHGPDANAEHNPALFDVVIRDRAGDEASATMLLKAAEELEVLPREVVVITASADTAGAARSAGFGLVVGVRGRASRQHLEDAGAMVVVGDLAELDLGVSRSGPWVLGYDGFDPMHEGHREVLTALGNGYLGFRSAHPERRDDGVHYPGTYVAGVFNRTRVDVEGHQVDEEHMVNLPSWLPFDVQFGDSPWWSEQQARHADEQRRLDLRRGVLTRLVSLKDRSGDLDIVQRTFASMEDPHLVAMETTLTPRGWSGRVRVRAGVDAAIRNANTGTPVTTHLTPPDFTVVDDVLVCEVDTTQSGTRIALAIRTEVDGADDVLARQRHVGTSSATEEFDLLVTDGTPIRMVKIAALVTSQDPAIASARDGAMAVLRRHTENFDTLLERHQAAWQRLWQLFEVRLHGQPDAQLMLNLHLFHLLQAISPHTSRVDAGVPARGLNGEGYRGHIFWDEMFVLPVLGQRLPEITRGLLDYRWYRLDAAREAARADGGVGAQFPWQSGSDGREETPQQLYNERSRRWMPDNSLRQRHVGLAIAFEAWQYFQETGDLPWLATRGADLMVEVGRYFASRATWDPADERFHIDGVMGPDEYHDGYPEAPGEGLRDNAYTNVLTAWLFARLAGAREHLDGHYWDDVADRLQITTEDLQRWEQLRRDLSVPFHEDGIISQFAGYDRLAEFDWAGYRHRYGNIGRLDLILESEGDATNRYKLSKQADVLMLLYLLGADGLREQLAEMGYHLTRDDLRRTLQYYSGRTSHGSTLSRVVHASVWAAFDPAHSWDLFREALVADLDDTQGGTTRHGVHLGAMAGTADIVVRSFAGLTLNGGDLSFSPSLPEHLTGVSFTIQHRGHCLAVTVTHTQLVVRAAPTTAVPVGVRMGAIRHELAGDSTVTAPSPTVTERKAER</sequence>
<dbReference type="Gene3D" id="3.40.50.1000">
    <property type="entry name" value="HAD superfamily/HAD-like"/>
    <property type="match status" value="1"/>
</dbReference>
<feature type="domain" description="Glycoside hydrolase family 65 N-terminal" evidence="4">
    <location>
        <begin position="182"/>
        <end position="430"/>
    </location>
</feature>
<evidence type="ECO:0000256" key="1">
    <source>
        <dbReference type="ARBA" id="ARBA00023295"/>
    </source>
</evidence>
<dbReference type="GO" id="GO:0005975">
    <property type="term" value="P:carbohydrate metabolic process"/>
    <property type="evidence" value="ECO:0007669"/>
    <property type="project" value="InterPro"/>
</dbReference>
<keyword evidence="6" id="KW-1185">Reference proteome</keyword>
<dbReference type="InterPro" id="IPR005196">
    <property type="entry name" value="Glyco_hydro_65_N"/>
</dbReference>
<dbReference type="Pfam" id="PF03632">
    <property type="entry name" value="Glyco_hydro_65m"/>
    <property type="match status" value="1"/>
</dbReference>
<dbReference type="InterPro" id="IPR037018">
    <property type="entry name" value="GH65_N"/>
</dbReference>
<reference evidence="5 6" key="1">
    <citation type="submission" date="2020-08" db="EMBL/GenBank/DDBJ databases">
        <title>Sequencing the genomes of 1000 actinobacteria strains.</title>
        <authorList>
            <person name="Klenk H.-P."/>
        </authorList>
    </citation>
    <scope>NUCLEOTIDE SEQUENCE [LARGE SCALE GENOMIC DNA]</scope>
    <source>
        <strain evidence="5 6">DSM 19600</strain>
    </source>
</reference>
<keyword evidence="1" id="KW-0326">Glycosidase</keyword>
<feature type="domain" description="Glycoside hydrolase family 65 C-terminal" evidence="3">
    <location>
        <begin position="894"/>
        <end position="943"/>
    </location>
</feature>
<dbReference type="SUPFAM" id="SSF48208">
    <property type="entry name" value="Six-hairpin glycosidases"/>
    <property type="match status" value="1"/>
</dbReference>
<dbReference type="Pfam" id="PF03633">
    <property type="entry name" value="Glyco_hydro_65C"/>
    <property type="match status" value="1"/>
</dbReference>
<dbReference type="AlphaFoldDB" id="A0AA40SQV6"/>
<dbReference type="SUPFAM" id="SSF56784">
    <property type="entry name" value="HAD-like"/>
    <property type="match status" value="1"/>
</dbReference>
<accession>A0AA40SQV6</accession>
<dbReference type="InterPro" id="IPR023214">
    <property type="entry name" value="HAD_sf"/>
</dbReference>
<dbReference type="Proteomes" id="UP000549113">
    <property type="component" value="Unassembled WGS sequence"/>
</dbReference>
<dbReference type="GO" id="GO:0030246">
    <property type="term" value="F:carbohydrate binding"/>
    <property type="evidence" value="ECO:0007669"/>
    <property type="project" value="InterPro"/>
</dbReference>
<dbReference type="Pfam" id="PF03636">
    <property type="entry name" value="Glyco_hydro_65N"/>
    <property type="match status" value="1"/>
</dbReference>
<dbReference type="PANTHER" id="PTHR11051:SF8">
    <property type="entry name" value="PROTEIN-GLUCOSYLGALACTOSYLHYDROXYLYSINE GLUCOSIDASE"/>
    <property type="match status" value="1"/>
</dbReference>
<name>A0AA40SQV6_9MICO</name>
<protein>
    <submittedName>
        <fullName evidence="5">Trehalose/maltose hydrolase-like predicted phosphorylase</fullName>
    </submittedName>
</protein>
<dbReference type="Gene3D" id="2.70.98.40">
    <property type="entry name" value="Glycoside hydrolase, family 65, N-terminal domain"/>
    <property type="match status" value="1"/>
</dbReference>
<dbReference type="PANTHER" id="PTHR11051">
    <property type="entry name" value="GLYCOSYL HYDROLASE-RELATED"/>
    <property type="match status" value="1"/>
</dbReference>
<dbReference type="SUPFAM" id="SSF74650">
    <property type="entry name" value="Galactose mutarotase-like"/>
    <property type="match status" value="1"/>
</dbReference>
<dbReference type="InterPro" id="IPR005195">
    <property type="entry name" value="Glyco_hydro_65_M"/>
</dbReference>
<evidence type="ECO:0000313" key="6">
    <source>
        <dbReference type="Proteomes" id="UP000549113"/>
    </source>
</evidence>
<feature type="domain" description="Glycoside hydrolase family 65 central catalytic" evidence="2">
    <location>
        <begin position="486"/>
        <end position="880"/>
    </location>
</feature>
<evidence type="ECO:0000259" key="3">
    <source>
        <dbReference type="Pfam" id="PF03633"/>
    </source>
</evidence>
<evidence type="ECO:0000313" key="5">
    <source>
        <dbReference type="EMBL" id="MBB4140649.1"/>
    </source>
</evidence>
<dbReference type="InterPro" id="IPR012341">
    <property type="entry name" value="6hp_glycosidase-like_sf"/>
</dbReference>
<dbReference type="InterPro" id="IPR036412">
    <property type="entry name" value="HAD-like_sf"/>
</dbReference>
<dbReference type="Gene3D" id="2.60.420.10">
    <property type="entry name" value="Maltose phosphorylase, domain 3"/>
    <property type="match status" value="1"/>
</dbReference>
<dbReference type="InterPro" id="IPR011013">
    <property type="entry name" value="Gal_mutarotase_sf_dom"/>
</dbReference>
<dbReference type="EMBL" id="JACIFH010000001">
    <property type="protein sequence ID" value="MBB4140649.1"/>
    <property type="molecule type" value="Genomic_DNA"/>
</dbReference>
<dbReference type="GO" id="GO:0004553">
    <property type="term" value="F:hydrolase activity, hydrolyzing O-glycosyl compounds"/>
    <property type="evidence" value="ECO:0007669"/>
    <property type="project" value="TreeGrafter"/>
</dbReference>
<dbReference type="InterPro" id="IPR005194">
    <property type="entry name" value="Glyco_hydro_65_C"/>
</dbReference>
<dbReference type="GO" id="GO:0016757">
    <property type="term" value="F:glycosyltransferase activity"/>
    <property type="evidence" value="ECO:0007669"/>
    <property type="project" value="UniProtKB-ARBA"/>
</dbReference>
<evidence type="ECO:0000259" key="2">
    <source>
        <dbReference type="Pfam" id="PF03632"/>
    </source>
</evidence>
<gene>
    <name evidence="5" type="ORF">BKA10_002443</name>
</gene>
<dbReference type="InterPro" id="IPR008928">
    <property type="entry name" value="6-hairpin_glycosidase_sf"/>
</dbReference>
<proteinExistence type="predicted"/>
<dbReference type="RefSeq" id="WP_183500151.1">
    <property type="nucleotide sequence ID" value="NZ_BAABCO010000004.1"/>
</dbReference>
<comment type="caution">
    <text evidence="5">The sequence shown here is derived from an EMBL/GenBank/DDBJ whole genome shotgun (WGS) entry which is preliminary data.</text>
</comment>
<dbReference type="Gene3D" id="1.50.10.10">
    <property type="match status" value="1"/>
</dbReference>